<feature type="compositionally biased region" description="Pro residues" evidence="1">
    <location>
        <begin position="42"/>
        <end position="58"/>
    </location>
</feature>
<dbReference type="EMBL" id="JARKIB010000284">
    <property type="protein sequence ID" value="KAJ7716950.1"/>
    <property type="molecule type" value="Genomic_DNA"/>
</dbReference>
<evidence type="ECO:0000256" key="1">
    <source>
        <dbReference type="SAM" id="MobiDB-lite"/>
    </source>
</evidence>
<gene>
    <name evidence="5" type="ORF">B0H16DRAFT_1544597</name>
    <name evidence="4" type="ORF">B0H16DRAFT_1612574</name>
</gene>
<feature type="transmembrane region" description="Helical" evidence="2">
    <location>
        <begin position="149"/>
        <end position="166"/>
    </location>
</feature>
<dbReference type="Proteomes" id="UP001215598">
    <property type="component" value="Unassembled WGS sequence"/>
</dbReference>
<comment type="caution">
    <text evidence="5">The sequence shown here is derived from an EMBL/GenBank/DDBJ whole genome shotgun (WGS) entry which is preliminary data.</text>
</comment>
<dbReference type="EMBL" id="JARKIB010000055">
    <property type="protein sequence ID" value="KAJ7753568.1"/>
    <property type="molecule type" value="Genomic_DNA"/>
</dbReference>
<sequence>MRLTPATLIVLTTSCYALSIGIAQPQIADNPTATATVGQPTECPPPPPLEPPTAPLPSPSATSSTLPNQFAPRLNADISPLSPCTSLSPPLEPPPLPTPSILGNSGTASGNGTSSTVGGSGNSGTTSGNGPSGTGGGSGNAIPSSAKQLIIPLVTILGAVGLGMLLRA</sequence>
<feature type="region of interest" description="Disordered" evidence="1">
    <location>
        <begin position="32"/>
        <end position="140"/>
    </location>
</feature>
<keyword evidence="3" id="KW-0732">Signal</keyword>
<reference evidence="5" key="1">
    <citation type="submission" date="2023-03" db="EMBL/GenBank/DDBJ databases">
        <title>Massive genome expansion in bonnet fungi (Mycena s.s.) driven by repeated elements and novel gene families across ecological guilds.</title>
        <authorList>
            <consortium name="Lawrence Berkeley National Laboratory"/>
            <person name="Harder C.B."/>
            <person name="Miyauchi S."/>
            <person name="Viragh M."/>
            <person name="Kuo A."/>
            <person name="Thoen E."/>
            <person name="Andreopoulos B."/>
            <person name="Lu D."/>
            <person name="Skrede I."/>
            <person name="Drula E."/>
            <person name="Henrissat B."/>
            <person name="Morin E."/>
            <person name="Kohler A."/>
            <person name="Barry K."/>
            <person name="LaButti K."/>
            <person name="Morin E."/>
            <person name="Salamov A."/>
            <person name="Lipzen A."/>
            <person name="Mereny Z."/>
            <person name="Hegedus B."/>
            <person name="Baldrian P."/>
            <person name="Stursova M."/>
            <person name="Weitz H."/>
            <person name="Taylor A."/>
            <person name="Grigoriev I.V."/>
            <person name="Nagy L.G."/>
            <person name="Martin F."/>
            <person name="Kauserud H."/>
        </authorList>
    </citation>
    <scope>NUCLEOTIDE SEQUENCE</scope>
    <source>
        <strain evidence="5">CBHHK182m</strain>
    </source>
</reference>
<proteinExistence type="predicted"/>
<keyword evidence="2" id="KW-1133">Transmembrane helix</keyword>
<protein>
    <submittedName>
        <fullName evidence="5">Uncharacterized protein</fullName>
    </submittedName>
</protein>
<keyword evidence="6" id="KW-1185">Reference proteome</keyword>
<feature type="compositionally biased region" description="Gly residues" evidence="1">
    <location>
        <begin position="130"/>
        <end position="139"/>
    </location>
</feature>
<dbReference type="PROSITE" id="PS51257">
    <property type="entry name" value="PROKAR_LIPOPROTEIN"/>
    <property type="match status" value="1"/>
</dbReference>
<dbReference type="AlphaFoldDB" id="A0AAD7J3A4"/>
<evidence type="ECO:0000313" key="6">
    <source>
        <dbReference type="Proteomes" id="UP001215598"/>
    </source>
</evidence>
<organism evidence="5 6">
    <name type="scientific">Mycena metata</name>
    <dbReference type="NCBI Taxonomy" id="1033252"/>
    <lineage>
        <taxon>Eukaryota</taxon>
        <taxon>Fungi</taxon>
        <taxon>Dikarya</taxon>
        <taxon>Basidiomycota</taxon>
        <taxon>Agaricomycotina</taxon>
        <taxon>Agaricomycetes</taxon>
        <taxon>Agaricomycetidae</taxon>
        <taxon>Agaricales</taxon>
        <taxon>Marasmiineae</taxon>
        <taxon>Mycenaceae</taxon>
        <taxon>Mycena</taxon>
    </lineage>
</organism>
<feature type="compositionally biased region" description="Low complexity" evidence="1">
    <location>
        <begin position="78"/>
        <end position="89"/>
    </location>
</feature>
<accession>A0AAD7J3A4</accession>
<feature type="compositionally biased region" description="Low complexity" evidence="1">
    <location>
        <begin position="99"/>
        <end position="129"/>
    </location>
</feature>
<evidence type="ECO:0000256" key="3">
    <source>
        <dbReference type="SAM" id="SignalP"/>
    </source>
</evidence>
<feature type="chain" id="PRO_5042441926" evidence="3">
    <location>
        <begin position="18"/>
        <end position="168"/>
    </location>
</feature>
<evidence type="ECO:0000256" key="2">
    <source>
        <dbReference type="SAM" id="Phobius"/>
    </source>
</evidence>
<keyword evidence="2" id="KW-0472">Membrane</keyword>
<feature type="signal peptide" evidence="3">
    <location>
        <begin position="1"/>
        <end position="17"/>
    </location>
</feature>
<evidence type="ECO:0000313" key="5">
    <source>
        <dbReference type="EMBL" id="KAJ7753568.1"/>
    </source>
</evidence>
<evidence type="ECO:0000313" key="4">
    <source>
        <dbReference type="EMBL" id="KAJ7716950.1"/>
    </source>
</evidence>
<name>A0AAD7J3A4_9AGAR</name>
<keyword evidence="2" id="KW-0812">Transmembrane</keyword>